<dbReference type="RefSeq" id="WP_052844786.1">
    <property type="nucleotide sequence ID" value="NZ_CP011542.1"/>
</dbReference>
<dbReference type="Pfam" id="PF20013">
    <property type="entry name" value="GAP1-N2"/>
    <property type="match status" value="1"/>
</dbReference>
<dbReference type="InterPro" id="IPR045401">
    <property type="entry name" value="GAP1-M"/>
</dbReference>
<dbReference type="OrthoDB" id="3250392at2"/>
<accession>A0A0G3H0T6</accession>
<protein>
    <submittedName>
        <fullName evidence="3">Uncharacterized protein</fullName>
    </submittedName>
</protein>
<evidence type="ECO:0000313" key="3">
    <source>
        <dbReference type="EMBL" id="AKK07026.1"/>
    </source>
</evidence>
<evidence type="ECO:0000313" key="4">
    <source>
        <dbReference type="Proteomes" id="UP000035199"/>
    </source>
</evidence>
<dbReference type="Pfam" id="PF20014">
    <property type="entry name" value="GAP1-M"/>
    <property type="match status" value="1"/>
</dbReference>
<dbReference type="EMBL" id="CP011542">
    <property type="protein sequence ID" value="AKK07026.1"/>
    <property type="molecule type" value="Genomic_DNA"/>
</dbReference>
<dbReference type="PATRIC" id="fig|571915.4.peg.2932"/>
<dbReference type="AlphaFoldDB" id="A0A0G3H0T6"/>
<reference evidence="4" key="2">
    <citation type="submission" date="2015-05" db="EMBL/GenBank/DDBJ databases">
        <title>Complete genome sequence of Corynebacterium mustelae DSM 45274, isolated from various tissues of a male ferret with lethal sepsis.</title>
        <authorList>
            <person name="Ruckert C."/>
            <person name="Albersmeier A."/>
            <person name="Winkler A."/>
            <person name="Tauch A."/>
        </authorList>
    </citation>
    <scope>NUCLEOTIDE SEQUENCE [LARGE SCALE GENOMIC DNA]</scope>
    <source>
        <strain evidence="4">DSM 45274</strain>
    </source>
</reference>
<organism evidence="3 4">
    <name type="scientific">Corynebacterium mustelae</name>
    <dbReference type="NCBI Taxonomy" id="571915"/>
    <lineage>
        <taxon>Bacteria</taxon>
        <taxon>Bacillati</taxon>
        <taxon>Actinomycetota</taxon>
        <taxon>Actinomycetes</taxon>
        <taxon>Mycobacteriales</taxon>
        <taxon>Corynebacteriaceae</taxon>
        <taxon>Corynebacterium</taxon>
    </lineage>
</organism>
<keyword evidence="4" id="KW-1185">Reference proteome</keyword>
<sequence length="511" mass="55529">MLNGTFSYASFSRRDDRTGGWGVGQRTGVVDENLANNLRKWIPSSIVGGENPGNYPSAEVIARLPRRFAWLPRAEQDLGPQPGFVFYASAQAGQDSTGRPGNVFTFAQVCGEVSMGDYHPAEFMYSPEIPTPFGKTQVDNAEIPAELTVPGPIDQKVVDAFADGWVGDNPLGVHFSQVEPKYRREFVQCIAATISVSRRCVVLACPLPEAALWVAAVACELGLPEDFSFSTYETPERIQSIIHVGCKLSIVPLESAAAVAPVVAHTGALLVRTDEPIPDELYRYREAMSQPASLPQTMALQHLTAPSVEHLANPFFAEDDAVSLTLPSAQSQQLPPTPPPASMAQPNAWVTPLQPDELPTPELLQARELYGRLQQNPGPESFAQMVRAHELLSLTEHLPIRAGFLVLVLLHGLPAHFYGADSVVAVDAAQREEVFEHALRLFGELTTDPAESTAIAHALNETSPLPTHPGIAAVLGELRQRLRAEKPASPTIDAVRQRFINQQSQSIPPMN</sequence>
<feature type="domain" description="GTPase-associated protein 1 N-terminal" evidence="1">
    <location>
        <begin position="6"/>
        <end position="145"/>
    </location>
</feature>
<feature type="domain" description="GTPase-associated protein 1 middle" evidence="2">
    <location>
        <begin position="178"/>
        <end position="246"/>
    </location>
</feature>
<evidence type="ECO:0000259" key="2">
    <source>
        <dbReference type="Pfam" id="PF20014"/>
    </source>
</evidence>
<proteinExistence type="predicted"/>
<dbReference type="Proteomes" id="UP000035199">
    <property type="component" value="Chromosome"/>
</dbReference>
<dbReference type="KEGG" id="cmv:CMUST_13660"/>
<gene>
    <name evidence="3" type="ORF">CMUST_13660</name>
</gene>
<reference evidence="3 4" key="1">
    <citation type="journal article" date="2015" name="Genome Announc.">
        <title>Complete Genome Sequence of the Type Strain Corynebacterium mustelae DSM 45274, Isolated from Various Tissues of a Male Ferret with Lethal Sepsis.</title>
        <authorList>
            <person name="Ruckert C."/>
            <person name="Eimer J."/>
            <person name="Winkler A."/>
            <person name="Tauch A."/>
        </authorList>
    </citation>
    <scope>NUCLEOTIDE SEQUENCE [LARGE SCALE GENOMIC DNA]</scope>
    <source>
        <strain evidence="3 4">DSM 45274</strain>
    </source>
</reference>
<dbReference type="STRING" id="571915.CMUST_13660"/>
<evidence type="ECO:0000259" key="1">
    <source>
        <dbReference type="Pfam" id="PF20013"/>
    </source>
</evidence>
<name>A0A0G3H0T6_9CORY</name>
<dbReference type="InterPro" id="IPR045402">
    <property type="entry name" value="GAP1-N2"/>
</dbReference>